<feature type="domain" description="Sulfatase N-terminal" evidence="9">
    <location>
        <begin position="211"/>
        <end position="475"/>
    </location>
</feature>
<keyword evidence="4 8" id="KW-0812">Transmembrane</keyword>
<dbReference type="InterPro" id="IPR058130">
    <property type="entry name" value="PEA_transf_C"/>
</dbReference>
<dbReference type="InterPro" id="IPR040423">
    <property type="entry name" value="PEA_transferase"/>
</dbReference>
<dbReference type="EC" id="2.7.-.-" evidence="10"/>
<keyword evidence="3 10" id="KW-0808">Transferase</keyword>
<evidence type="ECO:0000313" key="10">
    <source>
        <dbReference type="EMBL" id="KIS34907.1"/>
    </source>
</evidence>
<dbReference type="GO" id="GO:0009244">
    <property type="term" value="P:lipopolysaccharide core region biosynthetic process"/>
    <property type="evidence" value="ECO:0007669"/>
    <property type="project" value="TreeGrafter"/>
</dbReference>
<dbReference type="GO" id="GO:0016776">
    <property type="term" value="F:phosphotransferase activity, phosphate group as acceptor"/>
    <property type="evidence" value="ECO:0007669"/>
    <property type="project" value="TreeGrafter"/>
</dbReference>
<dbReference type="PANTHER" id="PTHR30443:SF4">
    <property type="entry name" value="PHOSPHOETHANOLAMINE TRANSFERASE OPGE-RELATED"/>
    <property type="match status" value="1"/>
</dbReference>
<dbReference type="PANTHER" id="PTHR30443">
    <property type="entry name" value="INNER MEMBRANE PROTEIN"/>
    <property type="match status" value="1"/>
</dbReference>
<dbReference type="RefSeq" id="WP_050829029.1">
    <property type="nucleotide sequence ID" value="NZ_CP089168.1"/>
</dbReference>
<evidence type="ECO:0000256" key="8">
    <source>
        <dbReference type="SAM" id="Phobius"/>
    </source>
</evidence>
<dbReference type="AlphaFoldDB" id="A0A158SVL3"/>
<evidence type="ECO:0000256" key="4">
    <source>
        <dbReference type="ARBA" id="ARBA00022692"/>
    </source>
</evidence>
<dbReference type="EMBL" id="JMQP01000002">
    <property type="protein sequence ID" value="KIS34907.1"/>
    <property type="molecule type" value="Genomic_DNA"/>
</dbReference>
<dbReference type="CDD" id="cd16017">
    <property type="entry name" value="LptA"/>
    <property type="match status" value="1"/>
</dbReference>
<accession>A0A158SVL3</accession>
<protein>
    <submittedName>
        <fullName evidence="10">Putative phosphoethanolamine transferase ybiP</fullName>
        <ecNumber evidence="10">2.7.-.-</ecNumber>
    </submittedName>
</protein>
<dbReference type="GO" id="GO:0005886">
    <property type="term" value="C:plasma membrane"/>
    <property type="evidence" value="ECO:0007669"/>
    <property type="project" value="UniProtKB-SubCell"/>
</dbReference>
<evidence type="ECO:0000313" key="11">
    <source>
        <dbReference type="Proteomes" id="UP000050700"/>
    </source>
</evidence>
<evidence type="ECO:0000256" key="5">
    <source>
        <dbReference type="ARBA" id="ARBA00022989"/>
    </source>
</evidence>
<keyword evidence="5 8" id="KW-1133">Transmembrane helix</keyword>
<dbReference type="SUPFAM" id="SSF53649">
    <property type="entry name" value="Alkaline phosphatase-like"/>
    <property type="match status" value="1"/>
</dbReference>
<feature type="transmembrane region" description="Helical" evidence="8">
    <location>
        <begin position="104"/>
        <end position="126"/>
    </location>
</feature>
<evidence type="ECO:0000256" key="7">
    <source>
        <dbReference type="ARBA" id="ARBA00038481"/>
    </source>
</evidence>
<keyword evidence="6 8" id="KW-0472">Membrane</keyword>
<gene>
    <name evidence="10" type="primary">ybiP_1</name>
    <name evidence="10" type="ORF">NTHI1209_00510</name>
</gene>
<comment type="similarity">
    <text evidence="7">Belongs to the phosphoethanolamine transferase family.</text>
</comment>
<feature type="transmembrane region" description="Helical" evidence="8">
    <location>
        <begin position="12"/>
        <end position="34"/>
    </location>
</feature>
<organism evidence="10 11">
    <name type="scientific">Haemophilus influenzae</name>
    <dbReference type="NCBI Taxonomy" id="727"/>
    <lineage>
        <taxon>Bacteria</taxon>
        <taxon>Pseudomonadati</taxon>
        <taxon>Pseudomonadota</taxon>
        <taxon>Gammaproteobacteria</taxon>
        <taxon>Pasteurellales</taxon>
        <taxon>Pasteurellaceae</taxon>
        <taxon>Haemophilus</taxon>
    </lineage>
</organism>
<evidence type="ECO:0000256" key="6">
    <source>
        <dbReference type="ARBA" id="ARBA00023136"/>
    </source>
</evidence>
<dbReference type="Gene3D" id="3.40.720.10">
    <property type="entry name" value="Alkaline Phosphatase, subunit A"/>
    <property type="match status" value="1"/>
</dbReference>
<evidence type="ECO:0000256" key="1">
    <source>
        <dbReference type="ARBA" id="ARBA00004651"/>
    </source>
</evidence>
<sequence length="519" mass="60509">MMFGKKIIHSKTIWFYFLLFLFSIFTNMGLGNVLSENIPVSDYAILFVITAISFYFTPWVGRILITVLFLSALFYCSAGFFYGIPSLGIIASVYETNINETLEYYTTIPFWIFLFQASYFILFVALMKLSFYFKQQAFKWLNSAVISLLLVFSYNQFSDWNYAYKFRFYPVLFYSEFDRMNDLYLEQRDFLNQSANAPSQWDIQSFMPKYKNYILIIGESMRKDYMSLYGFPLKTTPFLERVKGTVFENYYSAAPNTQPSLQLTLYRADKGETVYTDNIISLAKKAGMKTYWISNQGKIGEFDTIASRIGQSADETIFMKPLGYNSKKVYDDEMLPVLDKALKENISNSKLIVIHLIGSHPAFCERLPYEVKNYFINQSMSCYLESIKYTDQFLEKLNSQLVAQNEPYSVIYFSDHGLAHYEDSNGLSLHPNNLYKQDYEIPFIMFSSDSQKVEKIKTPQSAFNFVYGFADWMGIKEKHLQGVDFFHPEKQEIKVFDWNNVVNVKELADDPAKLPETVQ</sequence>
<dbReference type="InterPro" id="IPR017850">
    <property type="entry name" value="Alkaline_phosphatase_core_sf"/>
</dbReference>
<evidence type="ECO:0000256" key="3">
    <source>
        <dbReference type="ARBA" id="ARBA00022679"/>
    </source>
</evidence>
<comment type="caution">
    <text evidence="10">The sequence shown here is derived from an EMBL/GenBank/DDBJ whole genome shotgun (WGS) entry which is preliminary data.</text>
</comment>
<evidence type="ECO:0000259" key="9">
    <source>
        <dbReference type="Pfam" id="PF00884"/>
    </source>
</evidence>
<comment type="subcellular location">
    <subcellularLocation>
        <location evidence="1">Cell membrane</location>
        <topology evidence="1">Multi-pass membrane protein</topology>
    </subcellularLocation>
</comment>
<feature type="transmembrane region" description="Helical" evidence="8">
    <location>
        <begin position="40"/>
        <end position="56"/>
    </location>
</feature>
<dbReference type="Pfam" id="PF00884">
    <property type="entry name" value="Sulfatase"/>
    <property type="match status" value="1"/>
</dbReference>
<dbReference type="InterPro" id="IPR000917">
    <property type="entry name" value="Sulfatase_N"/>
</dbReference>
<proteinExistence type="inferred from homology"/>
<feature type="transmembrane region" description="Helical" evidence="8">
    <location>
        <begin position="138"/>
        <end position="157"/>
    </location>
</feature>
<evidence type="ECO:0000256" key="2">
    <source>
        <dbReference type="ARBA" id="ARBA00022475"/>
    </source>
</evidence>
<feature type="transmembrane region" description="Helical" evidence="8">
    <location>
        <begin position="63"/>
        <end position="84"/>
    </location>
</feature>
<name>A0A158SVL3_HAEIF</name>
<dbReference type="Proteomes" id="UP000050700">
    <property type="component" value="Unassembled WGS sequence"/>
</dbReference>
<keyword evidence="2" id="KW-1003">Cell membrane</keyword>
<reference evidence="10 11" key="1">
    <citation type="submission" date="2014-05" db="EMBL/GenBank/DDBJ databases">
        <title>Methylome analysis of the phasevarions of Haemophilus influenzae.</title>
        <authorList>
            <person name="Atack J.M."/>
            <person name="Fox K.L."/>
            <person name="Power P.M."/>
            <person name="Clark T."/>
            <person name="Jurcisek J."/>
            <person name="Korlach J."/>
            <person name="Bakaletz L.O."/>
            <person name="Jennings M.P."/>
        </authorList>
    </citation>
    <scope>NUCLEOTIDE SEQUENCE [LARGE SCALE GENOMIC DNA]</scope>
    <source>
        <strain evidence="10 11">1209</strain>
    </source>
</reference>
<dbReference type="PATRIC" id="fig|727.564.peg.834"/>